<dbReference type="Pfam" id="PF04321">
    <property type="entry name" value="RmlD_sub_bind"/>
    <property type="match status" value="1"/>
</dbReference>
<accession>A0ABU9D8G6</accession>
<evidence type="ECO:0000256" key="2">
    <source>
        <dbReference type="ARBA" id="ARBA00010944"/>
    </source>
</evidence>
<comment type="caution">
    <text evidence="8">The sequence shown here is derived from an EMBL/GenBank/DDBJ whole genome shotgun (WGS) entry which is preliminary data.</text>
</comment>
<reference evidence="8 9" key="1">
    <citation type="submission" date="2024-04" db="EMBL/GenBank/DDBJ databases">
        <authorList>
            <person name="Abashina T."/>
            <person name="Shaikin A."/>
        </authorList>
    </citation>
    <scope>NUCLEOTIDE SEQUENCE [LARGE SCALE GENOMIC DNA]</scope>
    <source>
        <strain evidence="8 9">AAFK</strain>
    </source>
</reference>
<dbReference type="Proteomes" id="UP001446205">
    <property type="component" value="Unassembled WGS sequence"/>
</dbReference>
<keyword evidence="6" id="KW-0521">NADP</keyword>
<dbReference type="PANTHER" id="PTHR10491:SF4">
    <property type="entry name" value="METHIONINE ADENOSYLTRANSFERASE 2 SUBUNIT BETA"/>
    <property type="match status" value="1"/>
</dbReference>
<organism evidence="8 9">
    <name type="scientific">Thermithiobacillus plumbiphilus</name>
    <dbReference type="NCBI Taxonomy" id="1729899"/>
    <lineage>
        <taxon>Bacteria</taxon>
        <taxon>Pseudomonadati</taxon>
        <taxon>Pseudomonadota</taxon>
        <taxon>Acidithiobacillia</taxon>
        <taxon>Acidithiobacillales</taxon>
        <taxon>Thermithiobacillaceae</taxon>
        <taxon>Thermithiobacillus</taxon>
    </lineage>
</organism>
<comment type="pathway">
    <text evidence="1 6">Carbohydrate biosynthesis; dTDP-L-rhamnose biosynthesis.</text>
</comment>
<dbReference type="InterPro" id="IPR036291">
    <property type="entry name" value="NAD(P)-bd_dom_sf"/>
</dbReference>
<name>A0ABU9D8G6_9PROT</name>
<comment type="cofactor">
    <cofactor evidence="6">
        <name>Mg(2+)</name>
        <dbReference type="ChEBI" id="CHEBI:18420"/>
    </cofactor>
    <text evidence="6">Binds 1 Mg(2+) ion per monomer.</text>
</comment>
<evidence type="ECO:0000256" key="1">
    <source>
        <dbReference type="ARBA" id="ARBA00004781"/>
    </source>
</evidence>
<dbReference type="PANTHER" id="PTHR10491">
    <property type="entry name" value="DTDP-4-DEHYDRORHAMNOSE REDUCTASE"/>
    <property type="match status" value="1"/>
</dbReference>
<evidence type="ECO:0000259" key="7">
    <source>
        <dbReference type="Pfam" id="PF04321"/>
    </source>
</evidence>
<dbReference type="Gene3D" id="3.90.25.10">
    <property type="entry name" value="UDP-galactose 4-epimerase, domain 1"/>
    <property type="match status" value="1"/>
</dbReference>
<evidence type="ECO:0000256" key="5">
    <source>
        <dbReference type="ARBA" id="ARBA00048200"/>
    </source>
</evidence>
<evidence type="ECO:0000313" key="8">
    <source>
        <dbReference type="EMBL" id="MEK8088995.1"/>
    </source>
</evidence>
<dbReference type="GO" id="GO:0008831">
    <property type="term" value="F:dTDP-4-dehydrorhamnose reductase activity"/>
    <property type="evidence" value="ECO:0007669"/>
    <property type="project" value="UniProtKB-EC"/>
</dbReference>
<feature type="domain" description="RmlD-like substrate binding" evidence="7">
    <location>
        <begin position="1"/>
        <end position="286"/>
    </location>
</feature>
<dbReference type="EMBL" id="JBBPCO010000003">
    <property type="protein sequence ID" value="MEK8088995.1"/>
    <property type="molecule type" value="Genomic_DNA"/>
</dbReference>
<dbReference type="CDD" id="cd05254">
    <property type="entry name" value="dTDP_HR_like_SDR_e"/>
    <property type="match status" value="1"/>
</dbReference>
<dbReference type="RefSeq" id="WP_341370061.1">
    <property type="nucleotide sequence ID" value="NZ_JBBPCO010000003.1"/>
</dbReference>
<dbReference type="InterPro" id="IPR005913">
    <property type="entry name" value="dTDP_dehydrorham_reduct"/>
</dbReference>
<dbReference type="SUPFAM" id="SSF51735">
    <property type="entry name" value="NAD(P)-binding Rossmann-fold domains"/>
    <property type="match status" value="1"/>
</dbReference>
<evidence type="ECO:0000256" key="4">
    <source>
        <dbReference type="ARBA" id="ARBA00017099"/>
    </source>
</evidence>
<comment type="catalytic activity">
    <reaction evidence="5 6">
        <text>dTDP-beta-L-rhamnose + NADP(+) = dTDP-4-dehydro-beta-L-rhamnose + NADPH + H(+)</text>
        <dbReference type="Rhea" id="RHEA:21796"/>
        <dbReference type="ChEBI" id="CHEBI:15378"/>
        <dbReference type="ChEBI" id="CHEBI:57510"/>
        <dbReference type="ChEBI" id="CHEBI:57783"/>
        <dbReference type="ChEBI" id="CHEBI:58349"/>
        <dbReference type="ChEBI" id="CHEBI:62830"/>
        <dbReference type="EC" id="1.1.1.133"/>
    </reaction>
</comment>
<evidence type="ECO:0000256" key="3">
    <source>
        <dbReference type="ARBA" id="ARBA00012929"/>
    </source>
</evidence>
<gene>
    <name evidence="8" type="primary">rfbD</name>
    <name evidence="8" type="ORF">WOB96_04375</name>
</gene>
<dbReference type="InterPro" id="IPR029903">
    <property type="entry name" value="RmlD-like-bd"/>
</dbReference>
<comment type="similarity">
    <text evidence="2 6">Belongs to the dTDP-4-dehydrorhamnose reductase family.</text>
</comment>
<proteinExistence type="inferred from homology"/>
<dbReference type="Gene3D" id="3.40.50.720">
    <property type="entry name" value="NAD(P)-binding Rossmann-like Domain"/>
    <property type="match status" value="1"/>
</dbReference>
<dbReference type="NCBIfam" id="TIGR01214">
    <property type="entry name" value="rmlD"/>
    <property type="match status" value="1"/>
</dbReference>
<keyword evidence="6 8" id="KW-0560">Oxidoreductase</keyword>
<keyword evidence="9" id="KW-1185">Reference proteome</keyword>
<evidence type="ECO:0000313" key="9">
    <source>
        <dbReference type="Proteomes" id="UP001446205"/>
    </source>
</evidence>
<protein>
    <recommendedName>
        <fullName evidence="4 6">dTDP-4-dehydrorhamnose reductase</fullName>
        <ecNumber evidence="3 6">1.1.1.133</ecNumber>
    </recommendedName>
</protein>
<evidence type="ECO:0000256" key="6">
    <source>
        <dbReference type="RuleBase" id="RU364082"/>
    </source>
</evidence>
<dbReference type="EC" id="1.1.1.133" evidence="3 6"/>
<comment type="function">
    <text evidence="6">Catalyzes the reduction of dTDP-6-deoxy-L-lyxo-4-hexulose to yield dTDP-L-rhamnose.</text>
</comment>
<sequence length="292" mass="31686">MKVLITGASGQLGQALQDSAPGSCELLALDSRTLDISQADAVRPAVSRFAPSLIINAAAYTKVDQAETEPGRAHAVNAEGAANLARAAQGSGARLIHISTDFVFDGNKSTPYQPADQTNPLGVYGASKCEGEQQVQEITQSQALIIRTAWVYAAHGNNFVKTMLRLMAEREQLAVVSDQIGTPTSAHTLAQAIWRAASKPDLRGIYHWTDSGVASWYDFALAIQEEALALGLLDKAIPIRPIRTQDYPTPAKRPAYSVLDKTQSWADFDLAPLHWRVALRQVLQELKEQRDA</sequence>